<name>A0A7R9P7J0_TIMCA</name>
<organism evidence="2">
    <name type="scientific">Timema californicum</name>
    <name type="common">California timema</name>
    <name type="synonym">Walking stick</name>
    <dbReference type="NCBI Taxonomy" id="61474"/>
    <lineage>
        <taxon>Eukaryota</taxon>
        <taxon>Metazoa</taxon>
        <taxon>Ecdysozoa</taxon>
        <taxon>Arthropoda</taxon>
        <taxon>Hexapoda</taxon>
        <taxon>Insecta</taxon>
        <taxon>Pterygota</taxon>
        <taxon>Neoptera</taxon>
        <taxon>Polyneoptera</taxon>
        <taxon>Phasmatodea</taxon>
        <taxon>Timematodea</taxon>
        <taxon>Timematoidea</taxon>
        <taxon>Timematidae</taxon>
        <taxon>Timema</taxon>
    </lineage>
</organism>
<gene>
    <name evidence="2" type="ORF">TCMB3V08_LOCUS5665</name>
</gene>
<protein>
    <submittedName>
        <fullName evidence="2">(California timema) hypothetical protein</fullName>
    </submittedName>
</protein>
<accession>A0A7R9P7J0</accession>
<proteinExistence type="predicted"/>
<dbReference type="EMBL" id="OE181363">
    <property type="protein sequence ID" value="CAD7573022.1"/>
    <property type="molecule type" value="Genomic_DNA"/>
</dbReference>
<feature type="region of interest" description="Disordered" evidence="1">
    <location>
        <begin position="40"/>
        <end position="65"/>
    </location>
</feature>
<sequence length="166" mass="18278">MVEFKKKISSFSNPTHAKMGLRKVNGSKIKSKVALLGRRLHGQGPDWPTDLAGERRDGPGGPGGLEDLRKVLGRLNTEDVNPHLRGRRVENHLQFTQARFELQAPCTCQSSSTPNYRQRTVYLKGNVGVDLSGVGYTVFCSSASQAGRRDGNNISLPRNEGTRFTI</sequence>
<reference evidence="2" key="1">
    <citation type="submission" date="2020-11" db="EMBL/GenBank/DDBJ databases">
        <authorList>
            <person name="Tran Van P."/>
        </authorList>
    </citation>
    <scope>NUCLEOTIDE SEQUENCE</scope>
</reference>
<evidence type="ECO:0000313" key="2">
    <source>
        <dbReference type="EMBL" id="CAD7573022.1"/>
    </source>
</evidence>
<evidence type="ECO:0000256" key="1">
    <source>
        <dbReference type="SAM" id="MobiDB-lite"/>
    </source>
</evidence>
<dbReference type="AlphaFoldDB" id="A0A7R9P7J0"/>